<feature type="compositionally biased region" description="Pro residues" evidence="1">
    <location>
        <begin position="122"/>
        <end position="132"/>
    </location>
</feature>
<evidence type="ECO:0000256" key="1">
    <source>
        <dbReference type="SAM" id="MobiDB-lite"/>
    </source>
</evidence>
<dbReference type="InterPro" id="IPR009875">
    <property type="entry name" value="PilZ_domain"/>
</dbReference>
<reference evidence="4" key="1">
    <citation type="journal article" date="2019" name="Int. J. Syst. Evol. Microbiol.">
        <title>The Global Catalogue of Microorganisms (GCM) 10K type strain sequencing project: providing services to taxonomists for standard genome sequencing and annotation.</title>
        <authorList>
            <consortium name="The Broad Institute Genomics Platform"/>
            <consortium name="The Broad Institute Genome Sequencing Center for Infectious Disease"/>
            <person name="Wu L."/>
            <person name="Ma J."/>
        </authorList>
    </citation>
    <scope>NUCLEOTIDE SEQUENCE [LARGE SCALE GENOMIC DNA]</scope>
    <source>
        <strain evidence="4">CCUG 62982</strain>
    </source>
</reference>
<keyword evidence="4" id="KW-1185">Reference proteome</keyword>
<sequence>MLVARIEVLGEVDARGAIRFHVDSDSVVRGMNGVPVSVRVENFSRTGILFHGDVDLPEGTLISIGLSGAGAREAKVVWRDGDAHGCEFLMPIARRDMARAFRGQGEVLAELRAALARGTAVEPPPEPPLPPRPGRRIRWWSRRRR</sequence>
<organism evidence="3 4">
    <name type="scientific">Sphingomonas canadensis</name>
    <dbReference type="NCBI Taxonomy" id="1219257"/>
    <lineage>
        <taxon>Bacteria</taxon>
        <taxon>Pseudomonadati</taxon>
        <taxon>Pseudomonadota</taxon>
        <taxon>Alphaproteobacteria</taxon>
        <taxon>Sphingomonadales</taxon>
        <taxon>Sphingomonadaceae</taxon>
        <taxon>Sphingomonas</taxon>
    </lineage>
</organism>
<dbReference type="Proteomes" id="UP001596977">
    <property type="component" value="Unassembled WGS sequence"/>
</dbReference>
<dbReference type="SUPFAM" id="SSF141371">
    <property type="entry name" value="PilZ domain-like"/>
    <property type="match status" value="1"/>
</dbReference>
<evidence type="ECO:0000259" key="2">
    <source>
        <dbReference type="Pfam" id="PF07238"/>
    </source>
</evidence>
<evidence type="ECO:0000313" key="3">
    <source>
        <dbReference type="EMBL" id="MFD0946697.1"/>
    </source>
</evidence>
<evidence type="ECO:0000313" key="4">
    <source>
        <dbReference type="Proteomes" id="UP001596977"/>
    </source>
</evidence>
<dbReference type="Pfam" id="PF07238">
    <property type="entry name" value="PilZ"/>
    <property type="match status" value="1"/>
</dbReference>
<proteinExistence type="predicted"/>
<feature type="compositionally biased region" description="Basic residues" evidence="1">
    <location>
        <begin position="133"/>
        <end position="145"/>
    </location>
</feature>
<dbReference type="EMBL" id="JBHTJG010000004">
    <property type="protein sequence ID" value="MFD0946697.1"/>
    <property type="molecule type" value="Genomic_DNA"/>
</dbReference>
<accession>A0ABW3H7G8</accession>
<comment type="caution">
    <text evidence="3">The sequence shown here is derived from an EMBL/GenBank/DDBJ whole genome shotgun (WGS) entry which is preliminary data.</text>
</comment>
<dbReference type="RefSeq" id="WP_264944222.1">
    <property type="nucleotide sequence ID" value="NZ_JAPDRA010000004.1"/>
</dbReference>
<name>A0ABW3H7G8_9SPHN</name>
<protein>
    <submittedName>
        <fullName evidence="3">PilZ domain-containing protein</fullName>
    </submittedName>
</protein>
<feature type="region of interest" description="Disordered" evidence="1">
    <location>
        <begin position="119"/>
        <end position="145"/>
    </location>
</feature>
<gene>
    <name evidence="3" type="ORF">ACFQ1E_10135</name>
</gene>
<feature type="domain" description="PilZ" evidence="2">
    <location>
        <begin position="15"/>
        <end position="97"/>
    </location>
</feature>